<reference evidence="2 3" key="1">
    <citation type="submission" date="2021-01" db="EMBL/GenBank/DDBJ databases">
        <title>Whole genome shotgun sequence of Actinoplanes couchii NBRC 106145.</title>
        <authorList>
            <person name="Komaki H."/>
            <person name="Tamura T."/>
        </authorList>
    </citation>
    <scope>NUCLEOTIDE SEQUENCE [LARGE SCALE GENOMIC DNA]</scope>
    <source>
        <strain evidence="2 3">NBRC 106145</strain>
    </source>
</reference>
<evidence type="ECO:0000313" key="3">
    <source>
        <dbReference type="Proteomes" id="UP000612282"/>
    </source>
</evidence>
<dbReference type="EMBL" id="BOMG01000004">
    <property type="protein sequence ID" value="GID51791.1"/>
    <property type="molecule type" value="Genomic_DNA"/>
</dbReference>
<dbReference type="PANTHER" id="PTHR10579">
    <property type="entry name" value="CALCIUM-ACTIVATED CHLORIDE CHANNEL REGULATOR"/>
    <property type="match status" value="1"/>
</dbReference>
<dbReference type="InterPro" id="IPR051266">
    <property type="entry name" value="CLCR"/>
</dbReference>
<keyword evidence="3" id="KW-1185">Reference proteome</keyword>
<dbReference type="PROSITE" id="PS50234">
    <property type="entry name" value="VWFA"/>
    <property type="match status" value="1"/>
</dbReference>
<dbReference type="SMART" id="SM00327">
    <property type="entry name" value="VWA"/>
    <property type="match status" value="1"/>
</dbReference>
<dbReference type="InterPro" id="IPR036465">
    <property type="entry name" value="vWFA_dom_sf"/>
</dbReference>
<dbReference type="PANTHER" id="PTHR10579:SF43">
    <property type="entry name" value="ZINC FINGER (C3HC4-TYPE RING FINGER) FAMILY PROTEIN"/>
    <property type="match status" value="1"/>
</dbReference>
<dbReference type="SUPFAM" id="SSF53300">
    <property type="entry name" value="vWA-like"/>
    <property type="match status" value="1"/>
</dbReference>
<proteinExistence type="predicted"/>
<dbReference type="Proteomes" id="UP000612282">
    <property type="component" value="Unassembled WGS sequence"/>
</dbReference>
<dbReference type="Gene3D" id="3.40.50.410">
    <property type="entry name" value="von Willebrand factor, type A domain"/>
    <property type="match status" value="1"/>
</dbReference>
<dbReference type="Pfam" id="PF13519">
    <property type="entry name" value="VWA_2"/>
    <property type="match status" value="1"/>
</dbReference>
<evidence type="ECO:0000259" key="1">
    <source>
        <dbReference type="PROSITE" id="PS50234"/>
    </source>
</evidence>
<feature type="domain" description="VWFA" evidence="1">
    <location>
        <begin position="39"/>
        <end position="232"/>
    </location>
</feature>
<organism evidence="2 3">
    <name type="scientific">Actinoplanes couchii</name>
    <dbReference type="NCBI Taxonomy" id="403638"/>
    <lineage>
        <taxon>Bacteria</taxon>
        <taxon>Bacillati</taxon>
        <taxon>Actinomycetota</taxon>
        <taxon>Actinomycetes</taxon>
        <taxon>Micromonosporales</taxon>
        <taxon>Micromonosporaceae</taxon>
        <taxon>Actinoplanes</taxon>
    </lineage>
</organism>
<sequence>MALLLAVLTGPVPARAEPGPPPSLEQVYATLGIDSVPADHVVLVDVSGSMRGARYTSLRKSLTGWFAALAPEDFVTLIPFDGTAKATTRKVGREPAELAAGLPKDATGQGTDIGAALEVAVTALSRPGAPPLATVVLLTDGQHEPGPRSAYPLTQGHNWNVLAGRAAALDKISLEAYAVPLSGSTGAGLLKKVFPAARVLAPASVDKLTAQLTRPKDAARQAKARSLLAEEITLPVAVSWPVTASGEGRSIAVVRLESPMPHVPLILENLAVTSDNADVAVSVPAGVIELPPNRDVTVPVRLDWNAGPVSTAPFKSVDDLVTLRLTGIVSSPWAPVLTGDLGLTPAFTLAGTPGERELSAERGSLWRWLGALLLLAALLLPALRWRQRRLTPALTGSVLIERAGNSAHELPLAGRSMPLTADTGVPGAGEIVATRAGVGSSVVRLRITYSPDGSTAGRRSATIEPGTTASVAGTFFTWQPGR</sequence>
<dbReference type="CDD" id="cd00198">
    <property type="entry name" value="vWFA"/>
    <property type="match status" value="1"/>
</dbReference>
<accession>A0ABQ3X021</accession>
<evidence type="ECO:0000313" key="2">
    <source>
        <dbReference type="EMBL" id="GID51791.1"/>
    </source>
</evidence>
<gene>
    <name evidence="2" type="ORF">Aco03nite_001950</name>
</gene>
<name>A0ABQ3X021_9ACTN</name>
<protein>
    <recommendedName>
        <fullName evidence="1">VWFA domain-containing protein</fullName>
    </recommendedName>
</protein>
<comment type="caution">
    <text evidence="2">The sequence shown here is derived from an EMBL/GenBank/DDBJ whole genome shotgun (WGS) entry which is preliminary data.</text>
</comment>
<dbReference type="InterPro" id="IPR002035">
    <property type="entry name" value="VWF_A"/>
</dbReference>